<dbReference type="AlphaFoldDB" id="A0A0R0BL89"/>
<dbReference type="EMBL" id="JACIUV010000002">
    <property type="protein sequence ID" value="MBB1116387.1"/>
    <property type="molecule type" value="Genomic_DNA"/>
</dbReference>
<dbReference type="Proteomes" id="UP000051254">
    <property type="component" value="Unassembled WGS sequence"/>
</dbReference>
<dbReference type="Pfam" id="PF03658">
    <property type="entry name" value="Ub-RnfH"/>
    <property type="match status" value="1"/>
</dbReference>
<dbReference type="Proteomes" id="UP000550609">
    <property type="component" value="Unassembled WGS sequence"/>
</dbReference>
<dbReference type="STRING" id="266128.ABB25_08810"/>
<dbReference type="PATRIC" id="fig|266128.3.peg.628"/>
<dbReference type="EMBL" id="LDJH01000013">
    <property type="protein sequence ID" value="KRG57904.1"/>
    <property type="molecule type" value="Genomic_DNA"/>
</dbReference>
<protein>
    <recommendedName>
        <fullName evidence="2">UPF0125 protein ABB25_08810</fullName>
    </recommendedName>
</protein>
<comment type="caution">
    <text evidence="3">The sequence shown here is derived from an EMBL/GenBank/DDBJ whole genome shotgun (WGS) entry which is preliminary data.</text>
</comment>
<evidence type="ECO:0000313" key="3">
    <source>
        <dbReference type="EMBL" id="KRG57904.1"/>
    </source>
</evidence>
<accession>A0A7W3YUR0</accession>
<evidence type="ECO:0000313" key="4">
    <source>
        <dbReference type="EMBL" id="MBB1116387.1"/>
    </source>
</evidence>
<proteinExistence type="inferred from homology"/>
<dbReference type="SUPFAM" id="SSF54285">
    <property type="entry name" value="MoaD/ThiS"/>
    <property type="match status" value="1"/>
</dbReference>
<keyword evidence="5" id="KW-1185">Reference proteome</keyword>
<dbReference type="PANTHER" id="PTHR37483">
    <property type="entry name" value="UPF0125 PROTEIN RATB"/>
    <property type="match status" value="1"/>
</dbReference>
<dbReference type="HAMAP" id="MF_00460">
    <property type="entry name" value="UPF0125_RnfH"/>
    <property type="match status" value="1"/>
</dbReference>
<dbReference type="OrthoDB" id="9796575at2"/>
<organism evidence="3 5">
    <name type="scientific">Stenotrophomonas koreensis</name>
    <dbReference type="NCBI Taxonomy" id="266128"/>
    <lineage>
        <taxon>Bacteria</taxon>
        <taxon>Pseudomonadati</taxon>
        <taxon>Pseudomonadota</taxon>
        <taxon>Gammaproteobacteria</taxon>
        <taxon>Lysobacterales</taxon>
        <taxon>Lysobacteraceae</taxon>
        <taxon>Stenotrophomonas</taxon>
    </lineage>
</organism>
<evidence type="ECO:0000256" key="2">
    <source>
        <dbReference type="HAMAP-Rule" id="MF_00460"/>
    </source>
</evidence>
<dbReference type="NCBIfam" id="NF002490">
    <property type="entry name" value="PRK01777.1"/>
    <property type="match status" value="1"/>
</dbReference>
<comment type="similarity">
    <text evidence="1 2">Belongs to the UPF0125 (RnfH) family.</text>
</comment>
<dbReference type="InterPro" id="IPR016155">
    <property type="entry name" value="Mopterin_synth/thiamin_S_b"/>
</dbReference>
<evidence type="ECO:0000313" key="6">
    <source>
        <dbReference type="Proteomes" id="UP000550609"/>
    </source>
</evidence>
<accession>A0A0R0BL89</accession>
<gene>
    <name evidence="3" type="ORF">ABB25_08810</name>
    <name evidence="4" type="ORF">H4O09_04825</name>
</gene>
<reference evidence="4 6" key="2">
    <citation type="submission" date="2020-08" db="EMBL/GenBank/DDBJ databases">
        <title>Stenotrophomonas sp. W1S232.</title>
        <authorList>
            <person name="Deng Y."/>
        </authorList>
    </citation>
    <scope>NUCLEOTIDE SEQUENCE [LARGE SCALE GENOMIC DNA]</scope>
    <source>
        <strain evidence="4 6">W1S232</strain>
    </source>
</reference>
<name>A0A0R0BL89_9GAMM</name>
<evidence type="ECO:0000313" key="5">
    <source>
        <dbReference type="Proteomes" id="UP000051254"/>
    </source>
</evidence>
<dbReference type="RefSeq" id="WP_057665944.1">
    <property type="nucleotide sequence ID" value="NZ_JACIUV010000002.1"/>
</dbReference>
<dbReference type="Gene3D" id="3.10.20.280">
    <property type="entry name" value="RnfH-like"/>
    <property type="match status" value="1"/>
</dbReference>
<dbReference type="PANTHER" id="PTHR37483:SF1">
    <property type="entry name" value="UPF0125 PROTEIN RATB"/>
    <property type="match status" value="1"/>
</dbReference>
<dbReference type="InterPro" id="IPR037021">
    <property type="entry name" value="RnfH_sf"/>
</dbReference>
<evidence type="ECO:0000256" key="1">
    <source>
        <dbReference type="ARBA" id="ARBA00010645"/>
    </source>
</evidence>
<dbReference type="InterPro" id="IPR005346">
    <property type="entry name" value="RnfH"/>
</dbReference>
<reference evidence="3" key="1">
    <citation type="submission" date="2015-05" db="EMBL/GenBank/DDBJ databases">
        <title>Genome sequencing and analysis of members of genus Stenotrophomonas.</title>
        <authorList>
            <person name="Patil P.P."/>
            <person name="Midha S."/>
            <person name="Patil P.B."/>
        </authorList>
    </citation>
    <scope>NUCLEOTIDE SEQUENCE [LARGE SCALE GENOMIC DNA]</scope>
    <source>
        <strain evidence="3">DSM 17805</strain>
    </source>
</reference>
<sequence>MPRVEIVNALPDGYQRQILDLADGASVGDALAAAHVQVPAQGIVAVAIYGVVVQPTRLLEDGDRLELLRPLLADPKENRRRRARGGQ</sequence>